<dbReference type="SUPFAM" id="SSF109604">
    <property type="entry name" value="HD-domain/PDEase-like"/>
    <property type="match status" value="1"/>
</dbReference>
<dbReference type="InterPro" id="IPR021812">
    <property type="entry name" value="DUF3391"/>
</dbReference>
<dbReference type="InterPro" id="IPR037522">
    <property type="entry name" value="HD_GYP_dom"/>
</dbReference>
<keyword evidence="4" id="KW-1185">Reference proteome</keyword>
<name>A0A4R8ITG7_9GAMM</name>
<dbReference type="AlphaFoldDB" id="A0A4R8ITG7"/>
<dbReference type="Pfam" id="PF13487">
    <property type="entry name" value="HD_5"/>
    <property type="match status" value="1"/>
</dbReference>
<evidence type="ECO:0000313" key="3">
    <source>
        <dbReference type="EMBL" id="TDY00543.1"/>
    </source>
</evidence>
<dbReference type="Pfam" id="PF11871">
    <property type="entry name" value="DUF3391"/>
    <property type="match status" value="1"/>
</dbReference>
<dbReference type="OrthoDB" id="9802066at2"/>
<protein>
    <submittedName>
        <fullName evidence="3">HD domain-containing protein</fullName>
    </submittedName>
</protein>
<dbReference type="CDD" id="cd00077">
    <property type="entry name" value="HDc"/>
    <property type="match status" value="1"/>
</dbReference>
<evidence type="ECO:0000256" key="1">
    <source>
        <dbReference type="SAM" id="MobiDB-lite"/>
    </source>
</evidence>
<evidence type="ECO:0000313" key="4">
    <source>
        <dbReference type="Proteomes" id="UP000294914"/>
    </source>
</evidence>
<dbReference type="PROSITE" id="PS51832">
    <property type="entry name" value="HD_GYP"/>
    <property type="match status" value="1"/>
</dbReference>
<sequence>MPIKKIRSDHVEIGMYVSSLDRPWVETPFLFQGFVINDQNDIDELCRHTQHVYVVVPDEEIQLTRREPNQPEASAQSELPRQTNYKGESNVDDEINKVRHSHALFPELFSEVESIIRTGGPLPFELFKQPAQNLVQSVTKTPDAYIWLTQLKKFDSYIYKSALTAAIWATALGNKLGIVEEELQNLAIGCMLMDIGKLSLPPEILHKPGRLTNEEWEQMKTHVDLGLERLQSNAQYPSSVLDIVRTHHERLDGSGYPNGLKGDRISLFGQIAGMVDQYVAVTNPRPYAETISPSKAEEMLYNQRGTLFDEMLVEYFIQALSTYPTGSLVELSSGEVGIVKAQKSGHNLRPDVILLLDPDKQPYGSFTLINLDNYNHNGTPVRIAKTLADGEYGIDIEELSL</sequence>
<dbReference type="PANTHER" id="PTHR43155">
    <property type="entry name" value="CYCLIC DI-GMP PHOSPHODIESTERASE PA4108-RELATED"/>
    <property type="match status" value="1"/>
</dbReference>
<organism evidence="3 4">
    <name type="scientific">Thiohalophilus thiocyanatoxydans</name>
    <dbReference type="NCBI Taxonomy" id="381308"/>
    <lineage>
        <taxon>Bacteria</taxon>
        <taxon>Pseudomonadati</taxon>
        <taxon>Pseudomonadota</taxon>
        <taxon>Gammaproteobacteria</taxon>
        <taxon>Thiohalomonadales</taxon>
        <taxon>Thiohalophilaceae</taxon>
        <taxon>Thiohalophilus</taxon>
    </lineage>
</organism>
<comment type="caution">
    <text evidence="3">The sequence shown here is derived from an EMBL/GenBank/DDBJ whole genome shotgun (WGS) entry which is preliminary data.</text>
</comment>
<feature type="domain" description="HD-GYP" evidence="2">
    <location>
        <begin position="132"/>
        <end position="332"/>
    </location>
</feature>
<evidence type="ECO:0000259" key="2">
    <source>
        <dbReference type="PROSITE" id="PS51832"/>
    </source>
</evidence>
<reference evidence="3 4" key="1">
    <citation type="submission" date="2019-03" db="EMBL/GenBank/DDBJ databases">
        <title>Genomic Encyclopedia of Type Strains, Phase IV (KMG-IV): sequencing the most valuable type-strain genomes for metagenomic binning, comparative biology and taxonomic classification.</title>
        <authorList>
            <person name="Goeker M."/>
        </authorList>
    </citation>
    <scope>NUCLEOTIDE SEQUENCE [LARGE SCALE GENOMIC DNA]</scope>
    <source>
        <strain evidence="3 4">DSM 16326</strain>
    </source>
</reference>
<accession>A0A4R8ITG7</accession>
<dbReference type="Gene3D" id="1.10.3210.10">
    <property type="entry name" value="Hypothetical protein af1432"/>
    <property type="match status" value="1"/>
</dbReference>
<dbReference type="EMBL" id="SOQX01000005">
    <property type="protein sequence ID" value="TDY00543.1"/>
    <property type="molecule type" value="Genomic_DNA"/>
</dbReference>
<dbReference type="RefSeq" id="WP_134084148.1">
    <property type="nucleotide sequence ID" value="NZ_SOQX01000005.1"/>
</dbReference>
<feature type="compositionally biased region" description="Polar residues" evidence="1">
    <location>
        <begin position="71"/>
        <end position="87"/>
    </location>
</feature>
<gene>
    <name evidence="3" type="ORF">EDC23_2046</name>
</gene>
<dbReference type="InterPro" id="IPR003607">
    <property type="entry name" value="HD/PDEase_dom"/>
</dbReference>
<dbReference type="Proteomes" id="UP000294914">
    <property type="component" value="Unassembled WGS sequence"/>
</dbReference>
<dbReference type="GO" id="GO:0008081">
    <property type="term" value="F:phosphoric diester hydrolase activity"/>
    <property type="evidence" value="ECO:0007669"/>
    <property type="project" value="UniProtKB-ARBA"/>
</dbReference>
<dbReference type="PANTHER" id="PTHR43155:SF2">
    <property type="entry name" value="CYCLIC DI-GMP PHOSPHODIESTERASE PA4108"/>
    <property type="match status" value="1"/>
</dbReference>
<proteinExistence type="predicted"/>
<feature type="region of interest" description="Disordered" evidence="1">
    <location>
        <begin position="63"/>
        <end position="90"/>
    </location>
</feature>